<sequence length="440" mass="49549">MHQNRSGREGSDVVAEEVKQSKGAGMFGVLFEWTCVMPDDFDREVFLLWESVTTMVWHCQVAGSQEVQVQPGRNMLSLDVPASVHTHIDASDHHIEGTTCPIVREVVGVPGQQNAMVRSLQGCCWLGDRRLCCHQDDNIEEGDTLLRVEDSIIVVGYCVIEGDGGQTEKSTSLKARGSCDKFLGFHLETFCAARRVSVTKAHEYVDSMLMEYYAVYHWSLKHNQKPLPENPPQDPSAIEQLSPQQAKYKAAHISMMCLSIDRIFSDEGLKADIALGNLLEDMCRIKKTCEQALTVPQLWSKDHWKEEQEQFDEWFKAQDLPDKERSTQQVVYTITTFNALLEEEHQGYLDRAAVGKGKRKSKAKAVREEAEDDQDVTEKDVMEDGLELTPVGPEGRLALEDLQVAWENVEAIAYPFIEALRWKLNMRLSCFIGGPVPGDG</sequence>
<comment type="caution">
    <text evidence="1">The sequence shown here is derived from an EMBL/GenBank/DDBJ whole genome shotgun (WGS) entry which is preliminary data.</text>
</comment>
<name>A0AA39KAF2_9AGAR</name>
<dbReference type="EMBL" id="JAUEPT010000002">
    <property type="protein sequence ID" value="KAK0455158.1"/>
    <property type="molecule type" value="Genomic_DNA"/>
</dbReference>
<keyword evidence="2" id="KW-1185">Reference proteome</keyword>
<reference evidence="1" key="1">
    <citation type="submission" date="2023-06" db="EMBL/GenBank/DDBJ databases">
        <authorList>
            <consortium name="Lawrence Berkeley National Laboratory"/>
            <person name="Ahrendt S."/>
            <person name="Sahu N."/>
            <person name="Indic B."/>
            <person name="Wong-Bajracharya J."/>
            <person name="Merenyi Z."/>
            <person name="Ke H.-M."/>
            <person name="Monk M."/>
            <person name="Kocsube S."/>
            <person name="Drula E."/>
            <person name="Lipzen A."/>
            <person name="Balint B."/>
            <person name="Henrissat B."/>
            <person name="Andreopoulos B."/>
            <person name="Martin F.M."/>
            <person name="Harder C.B."/>
            <person name="Rigling D."/>
            <person name="Ford K.L."/>
            <person name="Foster G.D."/>
            <person name="Pangilinan J."/>
            <person name="Papanicolaou A."/>
            <person name="Barry K."/>
            <person name="LaButti K."/>
            <person name="Viragh M."/>
            <person name="Koriabine M."/>
            <person name="Yan M."/>
            <person name="Riley R."/>
            <person name="Champramary S."/>
            <person name="Plett K.L."/>
            <person name="Tsai I.J."/>
            <person name="Slot J."/>
            <person name="Sipos G."/>
            <person name="Plett J."/>
            <person name="Nagy L.G."/>
            <person name="Grigoriev I.V."/>
        </authorList>
    </citation>
    <scope>NUCLEOTIDE SEQUENCE</scope>
    <source>
        <strain evidence="1">FPL87.14</strain>
    </source>
</reference>
<accession>A0AA39KAF2</accession>
<protein>
    <submittedName>
        <fullName evidence="1">Uncharacterized protein</fullName>
    </submittedName>
</protein>
<proteinExistence type="predicted"/>
<evidence type="ECO:0000313" key="1">
    <source>
        <dbReference type="EMBL" id="KAK0455158.1"/>
    </source>
</evidence>
<dbReference type="AlphaFoldDB" id="A0AA39KAF2"/>
<gene>
    <name evidence="1" type="ORF">EV421DRAFT_1730176</name>
</gene>
<organism evidence="1 2">
    <name type="scientific">Armillaria borealis</name>
    <dbReference type="NCBI Taxonomy" id="47425"/>
    <lineage>
        <taxon>Eukaryota</taxon>
        <taxon>Fungi</taxon>
        <taxon>Dikarya</taxon>
        <taxon>Basidiomycota</taxon>
        <taxon>Agaricomycotina</taxon>
        <taxon>Agaricomycetes</taxon>
        <taxon>Agaricomycetidae</taxon>
        <taxon>Agaricales</taxon>
        <taxon>Marasmiineae</taxon>
        <taxon>Physalacriaceae</taxon>
        <taxon>Armillaria</taxon>
    </lineage>
</organism>
<dbReference type="Proteomes" id="UP001175226">
    <property type="component" value="Unassembled WGS sequence"/>
</dbReference>
<feature type="non-terminal residue" evidence="1">
    <location>
        <position position="440"/>
    </location>
</feature>
<evidence type="ECO:0000313" key="2">
    <source>
        <dbReference type="Proteomes" id="UP001175226"/>
    </source>
</evidence>